<proteinExistence type="predicted"/>
<dbReference type="SUPFAM" id="SSF51445">
    <property type="entry name" value="(Trans)glycosidases"/>
    <property type="match status" value="1"/>
</dbReference>
<dbReference type="EMBL" id="VXPY01000009">
    <property type="protein sequence ID" value="MYD88898.1"/>
    <property type="molecule type" value="Genomic_DNA"/>
</dbReference>
<name>A0A6B1DNA9_9CHLR</name>
<dbReference type="AlphaFoldDB" id="A0A6B1DNA9"/>
<organism evidence="1">
    <name type="scientific">Caldilineaceae bacterium SB0662_bin_9</name>
    <dbReference type="NCBI Taxonomy" id="2605258"/>
    <lineage>
        <taxon>Bacteria</taxon>
        <taxon>Bacillati</taxon>
        <taxon>Chloroflexota</taxon>
        <taxon>Caldilineae</taxon>
        <taxon>Caldilineales</taxon>
        <taxon>Caldilineaceae</taxon>
    </lineage>
</organism>
<evidence type="ECO:0000313" key="1">
    <source>
        <dbReference type="EMBL" id="MYD88898.1"/>
    </source>
</evidence>
<dbReference type="InterPro" id="IPR017853">
    <property type="entry name" value="GH"/>
</dbReference>
<comment type="caution">
    <text evidence="1">The sequence shown here is derived from an EMBL/GenBank/DDBJ whole genome shotgun (WGS) entry which is preliminary data.</text>
</comment>
<dbReference type="Gene3D" id="3.20.20.80">
    <property type="entry name" value="Glycosidases"/>
    <property type="match status" value="1"/>
</dbReference>
<protein>
    <submittedName>
        <fullName evidence="1">Uncharacterized protein</fullName>
    </submittedName>
</protein>
<reference evidence="1" key="1">
    <citation type="submission" date="2019-09" db="EMBL/GenBank/DDBJ databases">
        <title>Characterisation of the sponge microbiome using genome-centric metagenomics.</title>
        <authorList>
            <person name="Engelberts J.P."/>
            <person name="Robbins S.J."/>
            <person name="De Goeij J.M."/>
            <person name="Aranda M."/>
            <person name="Bell S.C."/>
            <person name="Webster N.S."/>
        </authorList>
    </citation>
    <scope>NUCLEOTIDE SEQUENCE</scope>
    <source>
        <strain evidence="1">SB0662_bin_9</strain>
    </source>
</reference>
<sequence>MSEVDSKFVGIQISPISFVDEGVEGVLDTLQNRAGINVLMIGTISWLGLKVGRRISWEIEGFPDHGVQAPMALKGGSYLHHRPEYYQNTFIRDTRAHDPEFGEEDVLEMVIPEARKRGMRVMPEMMEPLFKYSGHGSAGEVAVPGMVQCMEVDHIGRVGGEPCLNHPDYRKWWHSIMEDHARNYEIDGIMWCNERKSPLDKMISGEAPACFCDHCTRLAARKGLDVETIRRAFDDAYAYFQAARADEDFVDGAFIEFLRMLLANPEILLYERFWLEGNQALDKELYGIVKWCNPDLEFGLNIWNRNHFNPIRKAQWPWHPQTDYADWVKPITYAHQSGQIYHKEMTDFHRSIFRDVSASELTPIMYQFLNLDEAPWDELIQTGMDPDTYTFGQCRDTVKAVKGRVPVYMGIGVDAPRVQADQAACTPDHVYRSVKATYRAGGRGVIFSPNYAGMNLTSLDGAGKALAELGLK</sequence>
<gene>
    <name evidence="1" type="ORF">F4Y08_00965</name>
</gene>
<accession>A0A6B1DNA9</accession>